<organism evidence="12 13">
    <name type="scientific">Oryctolagus cuniculus</name>
    <name type="common">Rabbit</name>
    <dbReference type="NCBI Taxonomy" id="9986"/>
    <lineage>
        <taxon>Eukaryota</taxon>
        <taxon>Metazoa</taxon>
        <taxon>Chordata</taxon>
        <taxon>Craniata</taxon>
        <taxon>Vertebrata</taxon>
        <taxon>Euteleostomi</taxon>
        <taxon>Mammalia</taxon>
        <taxon>Eutheria</taxon>
        <taxon>Euarchontoglires</taxon>
        <taxon>Glires</taxon>
        <taxon>Lagomorpha</taxon>
        <taxon>Leporidae</taxon>
        <taxon>Oryctolagus</taxon>
    </lineage>
</organism>
<keyword evidence="5" id="KW-0862">Zinc</keyword>
<accession>A0A5F9DEF7</accession>
<comment type="subcellular location">
    <subcellularLocation>
        <location evidence="1">Nucleus</location>
    </subcellularLocation>
</comment>
<dbReference type="GO" id="GO:0005634">
    <property type="term" value="C:nucleus"/>
    <property type="evidence" value="ECO:0007669"/>
    <property type="project" value="UniProtKB-SubCell"/>
</dbReference>
<evidence type="ECO:0000256" key="2">
    <source>
        <dbReference type="ARBA" id="ARBA00022723"/>
    </source>
</evidence>
<protein>
    <submittedName>
        <fullName evidence="12">Zinc finger and BTB domain containing 25</fullName>
    </submittedName>
</protein>
<feature type="compositionally biased region" description="Basic and acidic residues" evidence="10">
    <location>
        <begin position="118"/>
        <end position="129"/>
    </location>
</feature>
<keyword evidence="4" id="KW-0863">Zinc-finger</keyword>
<evidence type="ECO:0000259" key="11">
    <source>
        <dbReference type="PROSITE" id="PS50097"/>
    </source>
</evidence>
<evidence type="ECO:0000256" key="9">
    <source>
        <dbReference type="ARBA" id="ARBA00023242"/>
    </source>
</evidence>
<evidence type="ECO:0000256" key="10">
    <source>
        <dbReference type="SAM" id="MobiDB-lite"/>
    </source>
</evidence>
<keyword evidence="7" id="KW-0238">DNA-binding</keyword>
<evidence type="ECO:0000256" key="7">
    <source>
        <dbReference type="ARBA" id="ARBA00023125"/>
    </source>
</evidence>
<dbReference type="AlphaFoldDB" id="A0A5F9DEF7"/>
<dbReference type="Bgee" id="ENSOCUG00000011738">
    <property type="expression patterns" value="Expressed in skeletal muscle tissue and 17 other cell types or tissues"/>
</dbReference>
<dbReference type="Ensembl" id="ENSOCUT00000056862.1">
    <property type="protein sequence ID" value="ENSOCUP00000043706.1"/>
    <property type="gene ID" value="ENSOCUG00000011738.3"/>
</dbReference>
<feature type="compositionally biased region" description="Low complexity" evidence="10">
    <location>
        <begin position="63"/>
        <end position="89"/>
    </location>
</feature>
<feature type="domain" description="BTB" evidence="11">
    <location>
        <begin position="221"/>
        <end position="250"/>
    </location>
</feature>
<evidence type="ECO:0000256" key="8">
    <source>
        <dbReference type="ARBA" id="ARBA00023163"/>
    </source>
</evidence>
<dbReference type="SUPFAM" id="SSF54695">
    <property type="entry name" value="POZ domain"/>
    <property type="match status" value="1"/>
</dbReference>
<name>A0A5F9DEF7_RABIT</name>
<dbReference type="PROSITE" id="PS50097">
    <property type="entry name" value="BTB"/>
    <property type="match status" value="1"/>
</dbReference>
<reference evidence="12" key="2">
    <citation type="submission" date="2025-08" db="UniProtKB">
        <authorList>
            <consortium name="Ensembl"/>
        </authorList>
    </citation>
    <scope>IDENTIFICATION</scope>
    <source>
        <strain evidence="12">Thorbecke</strain>
    </source>
</reference>
<feature type="region of interest" description="Disordered" evidence="10">
    <location>
        <begin position="355"/>
        <end position="377"/>
    </location>
</feature>
<keyword evidence="3" id="KW-0677">Repeat</keyword>
<dbReference type="GeneTree" id="ENSGT00940000159887"/>
<evidence type="ECO:0000313" key="12">
    <source>
        <dbReference type="Ensembl" id="ENSOCUP00000043706.1"/>
    </source>
</evidence>
<keyword evidence="6" id="KW-0805">Transcription regulation</keyword>
<evidence type="ECO:0000256" key="1">
    <source>
        <dbReference type="ARBA" id="ARBA00004123"/>
    </source>
</evidence>
<dbReference type="EMBL" id="AAGW02057800">
    <property type="status" value="NOT_ANNOTATED_CDS"/>
    <property type="molecule type" value="Genomic_DNA"/>
</dbReference>
<evidence type="ECO:0000313" key="13">
    <source>
        <dbReference type="Proteomes" id="UP000001811"/>
    </source>
</evidence>
<dbReference type="Proteomes" id="UP000001811">
    <property type="component" value="Chromosome 20"/>
</dbReference>
<reference evidence="12" key="3">
    <citation type="submission" date="2025-09" db="UniProtKB">
        <authorList>
            <consortium name="Ensembl"/>
        </authorList>
    </citation>
    <scope>IDENTIFICATION</scope>
    <source>
        <strain evidence="12">Thorbecke</strain>
    </source>
</reference>
<dbReference type="EMBL" id="AAGW02057802">
    <property type="status" value="NOT_ANNOTATED_CDS"/>
    <property type="molecule type" value="Genomic_DNA"/>
</dbReference>
<reference evidence="12 13" key="1">
    <citation type="journal article" date="2011" name="Nature">
        <title>A high-resolution map of human evolutionary constraint using 29 mammals.</title>
        <authorList>
            <person name="Lindblad-Toh K."/>
            <person name="Garber M."/>
            <person name="Zuk O."/>
            <person name="Lin M.F."/>
            <person name="Parker B.J."/>
            <person name="Washietl S."/>
            <person name="Kheradpour P."/>
            <person name="Ernst J."/>
            <person name="Jordan G."/>
            <person name="Mauceli E."/>
            <person name="Ward L.D."/>
            <person name="Lowe C.B."/>
            <person name="Holloway A.K."/>
            <person name="Clamp M."/>
            <person name="Gnerre S."/>
            <person name="Alfoldi J."/>
            <person name="Beal K."/>
            <person name="Chang J."/>
            <person name="Clawson H."/>
            <person name="Cuff J."/>
            <person name="Di Palma F."/>
            <person name="Fitzgerald S."/>
            <person name="Flicek P."/>
            <person name="Guttman M."/>
            <person name="Hubisz M.J."/>
            <person name="Jaffe D.B."/>
            <person name="Jungreis I."/>
            <person name="Kent W.J."/>
            <person name="Kostka D."/>
            <person name="Lara M."/>
            <person name="Martins A.L."/>
            <person name="Massingham T."/>
            <person name="Moltke I."/>
            <person name="Raney B.J."/>
            <person name="Rasmussen M.D."/>
            <person name="Robinson J."/>
            <person name="Stark A."/>
            <person name="Vilella A.J."/>
            <person name="Wen J."/>
            <person name="Xie X."/>
            <person name="Zody M.C."/>
            <person name="Baldwin J."/>
            <person name="Bloom T."/>
            <person name="Chin C.W."/>
            <person name="Heiman D."/>
            <person name="Nicol R."/>
            <person name="Nusbaum C."/>
            <person name="Young S."/>
            <person name="Wilkinson J."/>
            <person name="Worley K.C."/>
            <person name="Kovar C.L."/>
            <person name="Muzny D.M."/>
            <person name="Gibbs R.A."/>
            <person name="Cree A."/>
            <person name="Dihn H.H."/>
            <person name="Fowler G."/>
            <person name="Jhangiani S."/>
            <person name="Joshi V."/>
            <person name="Lee S."/>
            <person name="Lewis L.R."/>
            <person name="Nazareth L.V."/>
            <person name="Okwuonu G."/>
            <person name="Santibanez J."/>
            <person name="Warren W.C."/>
            <person name="Mardis E.R."/>
            <person name="Weinstock G.M."/>
            <person name="Wilson R.K."/>
            <person name="Delehaunty K."/>
            <person name="Dooling D."/>
            <person name="Fronik C."/>
            <person name="Fulton L."/>
            <person name="Fulton B."/>
            <person name="Graves T."/>
            <person name="Minx P."/>
            <person name="Sodergren E."/>
            <person name="Birney E."/>
            <person name="Margulies E.H."/>
            <person name="Herrero J."/>
            <person name="Green E.D."/>
            <person name="Haussler D."/>
            <person name="Siepel A."/>
            <person name="Goldman N."/>
            <person name="Pollard K.S."/>
            <person name="Pedersen J.S."/>
            <person name="Lander E.S."/>
            <person name="Kellis M."/>
        </authorList>
    </citation>
    <scope>NUCLEOTIDE SEQUENCE [LARGE SCALE GENOMIC DNA]</scope>
    <source>
        <strain evidence="12 13">Thorbecke inbred</strain>
    </source>
</reference>
<dbReference type="PANTHER" id="PTHR46105:SF5">
    <property type="entry name" value="ZINC FINGER AND BTB DOMAIN-CONTAINING PROTEIN 44 ISOFORM X1"/>
    <property type="match status" value="1"/>
</dbReference>
<feature type="compositionally biased region" description="Basic residues" evidence="10">
    <location>
        <begin position="90"/>
        <end position="107"/>
    </location>
</feature>
<evidence type="ECO:0000256" key="6">
    <source>
        <dbReference type="ARBA" id="ARBA00023015"/>
    </source>
</evidence>
<dbReference type="EMBL" id="AAGW02057801">
    <property type="status" value="NOT_ANNOTATED_CDS"/>
    <property type="molecule type" value="Genomic_DNA"/>
</dbReference>
<dbReference type="InterPro" id="IPR050457">
    <property type="entry name" value="ZnFinger_BTB_dom_contain"/>
</dbReference>
<dbReference type="GO" id="GO:0000981">
    <property type="term" value="F:DNA-binding transcription factor activity, RNA polymerase II-specific"/>
    <property type="evidence" value="ECO:0007669"/>
    <property type="project" value="TreeGrafter"/>
</dbReference>
<keyword evidence="8" id="KW-0804">Transcription</keyword>
<dbReference type="InterPro" id="IPR011333">
    <property type="entry name" value="SKP1/BTB/POZ_sf"/>
</dbReference>
<evidence type="ECO:0000256" key="3">
    <source>
        <dbReference type="ARBA" id="ARBA00022737"/>
    </source>
</evidence>
<evidence type="ECO:0000256" key="4">
    <source>
        <dbReference type="ARBA" id="ARBA00022771"/>
    </source>
</evidence>
<gene>
    <name evidence="12" type="primary">ZBTB25</name>
</gene>
<dbReference type="GO" id="GO:0000978">
    <property type="term" value="F:RNA polymerase II cis-regulatory region sequence-specific DNA binding"/>
    <property type="evidence" value="ECO:0007669"/>
    <property type="project" value="TreeGrafter"/>
</dbReference>
<dbReference type="PANTHER" id="PTHR46105">
    <property type="entry name" value="AGAP004733-PA"/>
    <property type="match status" value="1"/>
</dbReference>
<keyword evidence="9" id="KW-0539">Nucleus</keyword>
<feature type="compositionally biased region" description="Polar residues" evidence="10">
    <location>
        <begin position="1"/>
        <end position="11"/>
    </location>
</feature>
<evidence type="ECO:0000256" key="5">
    <source>
        <dbReference type="ARBA" id="ARBA00022833"/>
    </source>
</evidence>
<keyword evidence="13" id="KW-1185">Reference proteome</keyword>
<dbReference type="Pfam" id="PF00651">
    <property type="entry name" value="BTB"/>
    <property type="match status" value="1"/>
</dbReference>
<dbReference type="GO" id="GO:0008270">
    <property type="term" value="F:zinc ion binding"/>
    <property type="evidence" value="ECO:0007669"/>
    <property type="project" value="UniProtKB-KW"/>
</dbReference>
<feature type="region of interest" description="Disordered" evidence="10">
    <location>
        <begin position="1"/>
        <end position="160"/>
    </location>
</feature>
<proteinExistence type="predicted"/>
<dbReference type="Gene3D" id="3.30.710.10">
    <property type="entry name" value="Potassium Channel Kv1.1, Chain A"/>
    <property type="match status" value="1"/>
</dbReference>
<sequence>VSINFVDSADTSRWYPPPNPDRELTGARAFAHPRERSPSHAVVCRGGGRDAHKVSPRFRLQSRRPAAPAPGARADQRPASPAGGQAGARARTHARTPRRPSRPRGRAQGHVGPAPGRPAREAARERATAVRELAPPRALRGAGARPSRTAEPARRRGGVWDQKVSDCQNVVEGAPGGSWNPLRGSAESDKAKFSVATMDTAGHSLVLLQQLNMQREFGFLCDCTVAIGDVYFKAHRAVLAAFSNYFKMIFIHQTRLQKPSSTSCRFWKSNRERETCEVRGTAASCQGTLCRPGAPPACGTSAAVRGSQPSCKHQGGLFAATLLTEGMSCPYLCYIETLCADVRCHNTPSLRVAGHRTLPPRDRAKHGAWHQRATNTVRQTGSKQRDWGCFW</sequence>
<feature type="compositionally biased region" description="Low complexity" evidence="10">
    <location>
        <begin position="130"/>
        <end position="146"/>
    </location>
</feature>
<dbReference type="InterPro" id="IPR000210">
    <property type="entry name" value="BTB/POZ_dom"/>
</dbReference>
<keyword evidence="2" id="KW-0479">Metal-binding</keyword>